<proteinExistence type="predicted"/>
<dbReference type="PANTHER" id="PTHR31497">
    <property type="entry name" value="AUTOCRINE PROLIFERATION REPRESSOR PROTEIN A"/>
    <property type="match status" value="1"/>
</dbReference>
<sequence length="502" mass="56505">MDRVRWLLMVVTVCMVTVATRASPLDDYVNRFDPTYNYTVISKFRGPNYTLYNINMTSQTWKSTAVLDRPVWWHYLSVTVPDVIKYKAAVLFIDGGSNHDGPSASQWCQLLVGGCSFSWLACQDNFVALTTMLGASTGAVAANLKQIPNQPIVFKADPTQKSRDEDAVIAWTWKTFIQNTSDPEILLRMPMTKAAVRAMDTVTDFVMKQQGVNVSEFFVAGASKRGWTTWTTAVVDKRVVGIAPIVMDLLNMVKNLHHHFRAYGGWTFAFKDYYDLNFTSQLDNPNTQLMADIVDPISYDARLTMPKLVISTGGDEFFLPDDSHYYFNNLTKPTYLRILPDAEHSCAGHEISLFFTMRAFFLSAVTGTPLPKMNWTREATPTGGIIRLTTDRPPLTVLTFFAKTISTERRDFRLLVASPDDPTKPWPQPVVWHSRETEYLGNNTFQATFDNPTQGWLGFFIQVTFEGVDDGAVLEFTTESQIIPDTFPFPECSGASCFGTLV</sequence>
<dbReference type="SUPFAM" id="SSF53474">
    <property type="entry name" value="alpha/beta-Hydrolases"/>
    <property type="match status" value="1"/>
</dbReference>
<organism evidence="2 3">
    <name type="scientific">Batillaria attramentaria</name>
    <dbReference type="NCBI Taxonomy" id="370345"/>
    <lineage>
        <taxon>Eukaryota</taxon>
        <taxon>Metazoa</taxon>
        <taxon>Spiralia</taxon>
        <taxon>Lophotrochozoa</taxon>
        <taxon>Mollusca</taxon>
        <taxon>Gastropoda</taxon>
        <taxon>Caenogastropoda</taxon>
        <taxon>Sorbeoconcha</taxon>
        <taxon>Cerithioidea</taxon>
        <taxon>Batillariidae</taxon>
        <taxon>Batillaria</taxon>
    </lineage>
</organism>
<reference evidence="2 3" key="1">
    <citation type="journal article" date="2023" name="Sci. Data">
        <title>Genome assembly of the Korean intertidal mud-creeper Batillaria attramentaria.</title>
        <authorList>
            <person name="Patra A.K."/>
            <person name="Ho P.T."/>
            <person name="Jun S."/>
            <person name="Lee S.J."/>
            <person name="Kim Y."/>
            <person name="Won Y.J."/>
        </authorList>
    </citation>
    <scope>NUCLEOTIDE SEQUENCE [LARGE SCALE GENOMIC DNA]</scope>
    <source>
        <strain evidence="2">Wonlab-2016</strain>
    </source>
</reference>
<dbReference type="PANTHER" id="PTHR31497:SF0">
    <property type="entry name" value="AUTOCRINE PROLIFERATION REPRESSOR PROTEIN A"/>
    <property type="match status" value="1"/>
</dbReference>
<evidence type="ECO:0000313" key="3">
    <source>
        <dbReference type="Proteomes" id="UP001519460"/>
    </source>
</evidence>
<dbReference type="EMBL" id="JACVVK020000392">
    <property type="protein sequence ID" value="KAK7475842.1"/>
    <property type="molecule type" value="Genomic_DNA"/>
</dbReference>
<evidence type="ECO:0000256" key="1">
    <source>
        <dbReference type="SAM" id="SignalP"/>
    </source>
</evidence>
<evidence type="ECO:0000313" key="2">
    <source>
        <dbReference type="EMBL" id="KAK7475842.1"/>
    </source>
</evidence>
<keyword evidence="1" id="KW-0732">Signal</keyword>
<name>A0ABD0JLK3_9CAEN</name>
<gene>
    <name evidence="2" type="ORF">BaRGS_00032892</name>
</gene>
<feature type="signal peptide" evidence="1">
    <location>
        <begin position="1"/>
        <end position="22"/>
    </location>
</feature>
<dbReference type="InterPro" id="IPR029058">
    <property type="entry name" value="AB_hydrolase_fold"/>
</dbReference>
<keyword evidence="3" id="KW-1185">Reference proteome</keyword>
<protein>
    <submittedName>
        <fullName evidence="2">Uncharacterized protein</fullName>
    </submittedName>
</protein>
<dbReference type="Gene3D" id="3.40.50.1820">
    <property type="entry name" value="alpha/beta hydrolase"/>
    <property type="match status" value="1"/>
</dbReference>
<dbReference type="Proteomes" id="UP001519460">
    <property type="component" value="Unassembled WGS sequence"/>
</dbReference>
<accession>A0ABD0JLK3</accession>
<comment type="caution">
    <text evidence="2">The sequence shown here is derived from an EMBL/GenBank/DDBJ whole genome shotgun (WGS) entry which is preliminary data.</text>
</comment>
<dbReference type="PIRSF" id="PIRSF014728">
    <property type="entry name" value="PqaA"/>
    <property type="match status" value="1"/>
</dbReference>
<dbReference type="InterPro" id="IPR009199">
    <property type="entry name" value="PhoPQ-act_pathogen-rel_PqaA"/>
</dbReference>
<dbReference type="AlphaFoldDB" id="A0ABD0JLK3"/>
<feature type="chain" id="PRO_5044813005" evidence="1">
    <location>
        <begin position="23"/>
        <end position="502"/>
    </location>
</feature>
<dbReference type="Pfam" id="PF10142">
    <property type="entry name" value="PhoPQ_related"/>
    <property type="match status" value="1"/>
</dbReference>